<evidence type="ECO:0000313" key="2">
    <source>
        <dbReference type="Proteomes" id="UP000481861"/>
    </source>
</evidence>
<protein>
    <submittedName>
        <fullName evidence="1">Uncharacterized protein</fullName>
    </submittedName>
</protein>
<proteinExistence type="predicted"/>
<dbReference type="AlphaFoldDB" id="A0A7C8I1Y6"/>
<evidence type="ECO:0000313" key="1">
    <source>
        <dbReference type="EMBL" id="KAF2868714.1"/>
    </source>
</evidence>
<comment type="caution">
    <text evidence="1">The sequence shown here is derived from an EMBL/GenBank/DDBJ whole genome shotgun (WGS) entry which is preliminary data.</text>
</comment>
<accession>A0A7C8I1Y6</accession>
<sequence length="172" mass="19280">MIAFDTQEYEVFPQDKKDGSGYSLKVPKGVYLRERPFSSRARLGYRVSQRLRNIGRCSTIKCWRRWASRDLGGAILVRVLLYRSDHLVAMLVHHVSTEKRVGSRTSVLSTGTPGTDKTRALWGQMPVCRARTCGWQRRRTRPMGIGPTHVGDVRPVDIDLEHAGAGFLGAAA</sequence>
<gene>
    <name evidence="1" type="ORF">BDV95DRAFT_121141</name>
</gene>
<dbReference type="EMBL" id="JAADJZ010000018">
    <property type="protein sequence ID" value="KAF2868714.1"/>
    <property type="molecule type" value="Genomic_DNA"/>
</dbReference>
<organism evidence="1 2">
    <name type="scientific">Massariosphaeria phaeospora</name>
    <dbReference type="NCBI Taxonomy" id="100035"/>
    <lineage>
        <taxon>Eukaryota</taxon>
        <taxon>Fungi</taxon>
        <taxon>Dikarya</taxon>
        <taxon>Ascomycota</taxon>
        <taxon>Pezizomycotina</taxon>
        <taxon>Dothideomycetes</taxon>
        <taxon>Pleosporomycetidae</taxon>
        <taxon>Pleosporales</taxon>
        <taxon>Pleosporales incertae sedis</taxon>
        <taxon>Massariosphaeria</taxon>
    </lineage>
</organism>
<keyword evidence="2" id="KW-1185">Reference proteome</keyword>
<reference evidence="1 2" key="1">
    <citation type="submission" date="2020-01" db="EMBL/GenBank/DDBJ databases">
        <authorList>
            <consortium name="DOE Joint Genome Institute"/>
            <person name="Haridas S."/>
            <person name="Albert R."/>
            <person name="Binder M."/>
            <person name="Bloem J."/>
            <person name="Labutti K."/>
            <person name="Salamov A."/>
            <person name="Andreopoulos B."/>
            <person name="Baker S.E."/>
            <person name="Barry K."/>
            <person name="Bills G."/>
            <person name="Bluhm B.H."/>
            <person name="Cannon C."/>
            <person name="Castanera R."/>
            <person name="Culley D.E."/>
            <person name="Daum C."/>
            <person name="Ezra D."/>
            <person name="Gonzalez J.B."/>
            <person name="Henrissat B."/>
            <person name="Kuo A."/>
            <person name="Liang C."/>
            <person name="Lipzen A."/>
            <person name="Lutzoni F."/>
            <person name="Magnuson J."/>
            <person name="Mondo S."/>
            <person name="Nolan M."/>
            <person name="Ohm R."/>
            <person name="Pangilinan J."/>
            <person name="Park H.-J.H."/>
            <person name="Ramirez L."/>
            <person name="Alfaro M."/>
            <person name="Sun H."/>
            <person name="Tritt A."/>
            <person name="Yoshinaga Y."/>
            <person name="Zwiers L.-H.L."/>
            <person name="Turgeon B.G."/>
            <person name="Goodwin S.B."/>
            <person name="Spatafora J.W."/>
            <person name="Crous P.W."/>
            <person name="Grigoriev I.V."/>
        </authorList>
    </citation>
    <scope>NUCLEOTIDE SEQUENCE [LARGE SCALE GENOMIC DNA]</scope>
    <source>
        <strain evidence="1 2">CBS 611.86</strain>
    </source>
</reference>
<dbReference type="Proteomes" id="UP000481861">
    <property type="component" value="Unassembled WGS sequence"/>
</dbReference>
<name>A0A7C8I1Y6_9PLEO</name>